<feature type="binding site" evidence="6">
    <location>
        <begin position="7"/>
        <end position="9"/>
    </location>
    <ligand>
        <name>NAD(+)</name>
        <dbReference type="ChEBI" id="CHEBI:57540"/>
    </ligand>
</feature>
<keyword evidence="5 6" id="KW-0238">DNA-binding</keyword>
<evidence type="ECO:0000256" key="1">
    <source>
        <dbReference type="ARBA" id="ARBA00022649"/>
    </source>
</evidence>
<keyword evidence="3 6" id="KW-0808">Transferase</keyword>
<dbReference type="PROSITE" id="PS52018">
    <property type="entry name" value="DART"/>
    <property type="match status" value="1"/>
</dbReference>
<comment type="caution">
    <text evidence="8">The sequence shown here is derived from an EMBL/GenBank/DDBJ whole genome shotgun (WGS) entry which is preliminary data.</text>
</comment>
<comment type="caution">
    <text evidence="6">Lacks conserved residue(s) required for the propagation of feature annotation.</text>
</comment>
<feature type="binding site" evidence="6">
    <location>
        <position position="48"/>
    </location>
    <ligand>
        <name>NAD(+)</name>
        <dbReference type="ChEBI" id="CHEBI:57540"/>
    </ligand>
</feature>
<proteinExistence type="inferred from homology"/>
<keyword evidence="4 6" id="KW-0548">Nucleotidyltransferase</keyword>
<evidence type="ECO:0000256" key="2">
    <source>
        <dbReference type="ARBA" id="ARBA00022676"/>
    </source>
</evidence>
<dbReference type="EMBL" id="JTHE02000003">
    <property type="protein sequence ID" value="NEV68721.1"/>
    <property type="molecule type" value="Genomic_DNA"/>
</dbReference>
<keyword evidence="1 6" id="KW-1277">Toxin-antitoxin system</keyword>
<organism evidence="8">
    <name type="scientific">Lyngbya confervoides BDU141951</name>
    <dbReference type="NCBI Taxonomy" id="1574623"/>
    <lineage>
        <taxon>Bacteria</taxon>
        <taxon>Bacillati</taxon>
        <taxon>Cyanobacteriota</taxon>
        <taxon>Cyanophyceae</taxon>
        <taxon>Oscillatoriophycideae</taxon>
        <taxon>Oscillatoriales</taxon>
        <taxon>Microcoleaceae</taxon>
        <taxon>Lyngbya</taxon>
    </lineage>
</organism>
<protein>
    <submittedName>
        <fullName evidence="8">DUF4433 domain-containing protein</fullName>
    </submittedName>
</protein>
<reference evidence="8" key="2">
    <citation type="journal article" date="2015" name="Genome Announc.">
        <title>Draft Genome Sequence of Filamentous Marine Cyanobacterium Lyngbya confervoides Strain BDU141951.</title>
        <authorList>
            <person name="Chandrababunaidu M.M."/>
            <person name="Sen D."/>
            <person name="Tripathy S."/>
        </authorList>
    </citation>
    <scope>NUCLEOTIDE SEQUENCE</scope>
    <source>
        <strain evidence="8">BDU141951</strain>
    </source>
</reference>
<dbReference type="GO" id="GO:0003677">
    <property type="term" value="F:DNA binding"/>
    <property type="evidence" value="ECO:0007669"/>
    <property type="project" value="UniProtKB-UniRule"/>
</dbReference>
<dbReference type="GO" id="GO:0016757">
    <property type="term" value="F:glycosyltransferase activity"/>
    <property type="evidence" value="ECO:0007669"/>
    <property type="project" value="UniProtKB-UniRule"/>
</dbReference>
<evidence type="ECO:0000256" key="4">
    <source>
        <dbReference type="ARBA" id="ARBA00022695"/>
    </source>
</evidence>
<dbReference type="AlphaFoldDB" id="A0A0C1YI46"/>
<evidence type="ECO:0000256" key="6">
    <source>
        <dbReference type="PROSITE-ProRule" id="PRU01362"/>
    </source>
</evidence>
<name>A0A0C1YI46_9CYAN</name>
<accession>A0A0C1YI46</accession>
<evidence type="ECO:0000256" key="3">
    <source>
        <dbReference type="ARBA" id="ARBA00022679"/>
    </source>
</evidence>
<feature type="active site" description="Proton acceptor" evidence="6">
    <location>
        <position position="48"/>
    </location>
</feature>
<keyword evidence="2 6" id="KW-0328">Glycosyltransferase</keyword>
<comment type="catalytic activity">
    <reaction evidence="6">
        <text>a thymidine in DNA + NAD(+) = an N-(ADP-alpha-D-ribosyl)-thymidine in DNA + nicotinamide + H(+)</text>
        <dbReference type="Rhea" id="RHEA:71651"/>
        <dbReference type="Rhea" id="RHEA-COMP:13556"/>
        <dbReference type="Rhea" id="RHEA-COMP:18051"/>
        <dbReference type="ChEBI" id="CHEBI:15378"/>
        <dbReference type="ChEBI" id="CHEBI:17154"/>
        <dbReference type="ChEBI" id="CHEBI:57540"/>
        <dbReference type="ChEBI" id="CHEBI:137386"/>
        <dbReference type="ChEBI" id="CHEBI:191199"/>
    </reaction>
</comment>
<reference evidence="8" key="1">
    <citation type="submission" date="2014-11" db="EMBL/GenBank/DDBJ databases">
        <authorList>
            <person name="Malar M.C."/>
            <person name="Sen D."/>
            <person name="Tripathy S."/>
        </authorList>
    </citation>
    <scope>NUCLEOTIDE SEQUENCE</scope>
    <source>
        <strain evidence="8">BDU141951</strain>
    </source>
</reference>
<evidence type="ECO:0000259" key="7">
    <source>
        <dbReference type="PROSITE" id="PS52018"/>
    </source>
</evidence>
<evidence type="ECO:0000313" key="8">
    <source>
        <dbReference type="EMBL" id="NEV68721.1"/>
    </source>
</evidence>
<dbReference type="GO" id="GO:0016779">
    <property type="term" value="F:nucleotidyltransferase activity"/>
    <property type="evidence" value="ECO:0007669"/>
    <property type="project" value="UniProtKB-UniRule"/>
</dbReference>
<comment type="similarity">
    <text evidence="6">Belongs to the DarT ADP-ribosyltransferase family.</text>
</comment>
<feature type="active site" evidence="6">
    <location>
        <position position="162"/>
    </location>
</feature>
<dbReference type="InterPro" id="IPR029494">
    <property type="entry name" value="DarT"/>
</dbReference>
<reference evidence="8" key="3">
    <citation type="submission" date="2020-02" db="EMBL/GenBank/DDBJ databases">
        <authorList>
            <person name="Sarangi A.N."/>
            <person name="Ghosh S."/>
            <person name="Mukherjee M."/>
            <person name="Tripathy S."/>
        </authorList>
    </citation>
    <scope>NUCLEOTIDE SEQUENCE</scope>
    <source>
        <strain evidence="8">BDU141951</strain>
    </source>
</reference>
<feature type="binding site" evidence="6">
    <location>
        <position position="24"/>
    </location>
    <ligand>
        <name>NAD(+)</name>
        <dbReference type="ChEBI" id="CHEBI:57540"/>
    </ligand>
</feature>
<evidence type="ECO:0000256" key="5">
    <source>
        <dbReference type="ARBA" id="ARBA00023125"/>
    </source>
</evidence>
<gene>
    <name evidence="8" type="ORF">QQ91_016550</name>
</gene>
<feature type="domain" description="DarT" evidence="7">
    <location>
        <begin position="3"/>
        <end position="209"/>
    </location>
</feature>
<dbReference type="Pfam" id="PF14487">
    <property type="entry name" value="DarT"/>
    <property type="match status" value="1"/>
</dbReference>
<sequence length="209" mass="24343">MPTQIYHITHIDNLPLILETGALLANSRLQQRQVNFRDISYRNIQDRRARKQVPCGNGGYLHEYVPFYFAPRSPMLYTINRGNVPGCPEGQTRIVHLVTTAEAIAADTANFVFTDGHAVIDYSEFYEDLAQLGEAIDWRVMRSTYWNDTDEYPDRKRRRQAEFLVYFAVLWQLITEIGVLNDGIKAEVQEILRKFNKSTPVNAYPNWYY</sequence>